<keyword evidence="9" id="KW-1185">Reference proteome</keyword>
<dbReference type="InterPro" id="IPR000620">
    <property type="entry name" value="EamA_dom"/>
</dbReference>
<feature type="transmembrane region" description="Helical" evidence="6">
    <location>
        <begin position="145"/>
        <end position="166"/>
    </location>
</feature>
<feature type="transmembrane region" description="Helical" evidence="6">
    <location>
        <begin position="64"/>
        <end position="82"/>
    </location>
</feature>
<dbReference type="InterPro" id="IPR050638">
    <property type="entry name" value="AA-Vitamin_Transporters"/>
</dbReference>
<dbReference type="PANTHER" id="PTHR32322">
    <property type="entry name" value="INNER MEMBRANE TRANSPORTER"/>
    <property type="match status" value="1"/>
</dbReference>
<evidence type="ECO:0000256" key="6">
    <source>
        <dbReference type="SAM" id="Phobius"/>
    </source>
</evidence>
<dbReference type="OrthoDB" id="4630069at2"/>
<feature type="transmembrane region" description="Helical" evidence="6">
    <location>
        <begin position="120"/>
        <end position="139"/>
    </location>
</feature>
<feature type="transmembrane region" description="Helical" evidence="6">
    <location>
        <begin position="34"/>
        <end position="52"/>
    </location>
</feature>
<evidence type="ECO:0000256" key="1">
    <source>
        <dbReference type="ARBA" id="ARBA00004141"/>
    </source>
</evidence>
<feature type="domain" description="EamA" evidence="7">
    <location>
        <begin position="153"/>
        <end position="282"/>
    </location>
</feature>
<keyword evidence="3 6" id="KW-0812">Transmembrane</keyword>
<comment type="similarity">
    <text evidence="2">Belongs to the EamA transporter family.</text>
</comment>
<dbReference type="Pfam" id="PF00892">
    <property type="entry name" value="EamA"/>
    <property type="match status" value="2"/>
</dbReference>
<feature type="transmembrane region" description="Helical" evidence="6">
    <location>
        <begin position="7"/>
        <end position="28"/>
    </location>
</feature>
<keyword evidence="4 6" id="KW-1133">Transmembrane helix</keyword>
<feature type="transmembrane region" description="Helical" evidence="6">
    <location>
        <begin position="202"/>
        <end position="230"/>
    </location>
</feature>
<gene>
    <name evidence="8" type="ORF">BKA03_001096</name>
</gene>
<dbReference type="AlphaFoldDB" id="A0A7Y9Z8X3"/>
<evidence type="ECO:0000256" key="4">
    <source>
        <dbReference type="ARBA" id="ARBA00022989"/>
    </source>
</evidence>
<accession>A0A7Y9Z8X3</accession>
<dbReference type="InterPro" id="IPR037185">
    <property type="entry name" value="EmrE-like"/>
</dbReference>
<sequence>MTRRGLILFGSLGVAWGIPYLFIKIAVGELAPEVVVLARSALAAVLLLPIAAFRHEIAPVLRRWRPMLVYTVVEMVIPWYLLSSAETRLPSSTTGLLIAAVPLAGIAVAWALGKPTQFRGWNWVGIAVGMAGVGALVGFDVHGSNLSAVAEVAVVVVGYALGPAVLAHWVPELPGVGVAAVSLAAVAVIYTPVVALRGSWPIAWPSGGVVTSIVVLAVVCSALAFVMMIALIGEIGPVRSTAITYVNPAVAIFAGVLFLSERLTIWKVLGLALVLGGSALATRHRPIPAVPLDPTVDEALAATGR</sequence>
<reference evidence="8 9" key="1">
    <citation type="submission" date="2020-07" db="EMBL/GenBank/DDBJ databases">
        <title>Sequencing the genomes of 1000 actinobacteria strains.</title>
        <authorList>
            <person name="Klenk H.-P."/>
        </authorList>
    </citation>
    <scope>NUCLEOTIDE SEQUENCE [LARGE SCALE GENOMIC DNA]</scope>
    <source>
        <strain evidence="8 9">DSM 19970</strain>
    </source>
</reference>
<comment type="subcellular location">
    <subcellularLocation>
        <location evidence="1">Membrane</location>
        <topology evidence="1">Multi-pass membrane protein</topology>
    </subcellularLocation>
</comment>
<keyword evidence="5 6" id="KW-0472">Membrane</keyword>
<evidence type="ECO:0000313" key="8">
    <source>
        <dbReference type="EMBL" id="NYI40977.1"/>
    </source>
</evidence>
<dbReference type="Proteomes" id="UP000547973">
    <property type="component" value="Unassembled WGS sequence"/>
</dbReference>
<organism evidence="8 9">
    <name type="scientific">Demequina lutea</name>
    <dbReference type="NCBI Taxonomy" id="431489"/>
    <lineage>
        <taxon>Bacteria</taxon>
        <taxon>Bacillati</taxon>
        <taxon>Actinomycetota</taxon>
        <taxon>Actinomycetes</taxon>
        <taxon>Micrococcales</taxon>
        <taxon>Demequinaceae</taxon>
        <taxon>Demequina</taxon>
    </lineage>
</organism>
<protein>
    <submittedName>
        <fullName evidence="8">Drug/metabolite transporter (DMT)-like permease</fullName>
    </submittedName>
</protein>
<evidence type="ECO:0000256" key="3">
    <source>
        <dbReference type="ARBA" id="ARBA00022692"/>
    </source>
</evidence>
<feature type="transmembrane region" description="Helical" evidence="6">
    <location>
        <begin position="242"/>
        <end position="259"/>
    </location>
</feature>
<dbReference type="SUPFAM" id="SSF103481">
    <property type="entry name" value="Multidrug resistance efflux transporter EmrE"/>
    <property type="match status" value="2"/>
</dbReference>
<evidence type="ECO:0000256" key="5">
    <source>
        <dbReference type="ARBA" id="ARBA00023136"/>
    </source>
</evidence>
<evidence type="ECO:0000313" key="9">
    <source>
        <dbReference type="Proteomes" id="UP000547973"/>
    </source>
</evidence>
<dbReference type="EMBL" id="JACBZO010000001">
    <property type="protein sequence ID" value="NYI40977.1"/>
    <property type="molecule type" value="Genomic_DNA"/>
</dbReference>
<dbReference type="RefSeq" id="WP_062075941.1">
    <property type="nucleotide sequence ID" value="NZ_BBRC01000014.1"/>
</dbReference>
<evidence type="ECO:0000259" key="7">
    <source>
        <dbReference type="Pfam" id="PF00892"/>
    </source>
</evidence>
<dbReference type="PANTHER" id="PTHR32322:SF2">
    <property type="entry name" value="EAMA DOMAIN-CONTAINING PROTEIN"/>
    <property type="match status" value="1"/>
</dbReference>
<feature type="transmembrane region" description="Helical" evidence="6">
    <location>
        <begin position="94"/>
        <end position="113"/>
    </location>
</feature>
<dbReference type="GO" id="GO:0016020">
    <property type="term" value="C:membrane"/>
    <property type="evidence" value="ECO:0007669"/>
    <property type="project" value="UniProtKB-SubCell"/>
</dbReference>
<feature type="transmembrane region" description="Helical" evidence="6">
    <location>
        <begin position="173"/>
        <end position="196"/>
    </location>
</feature>
<proteinExistence type="inferred from homology"/>
<evidence type="ECO:0000256" key="2">
    <source>
        <dbReference type="ARBA" id="ARBA00007362"/>
    </source>
</evidence>
<comment type="caution">
    <text evidence="8">The sequence shown here is derived from an EMBL/GenBank/DDBJ whole genome shotgun (WGS) entry which is preliminary data.</text>
</comment>
<feature type="domain" description="EamA" evidence="7">
    <location>
        <begin position="4"/>
        <end position="134"/>
    </location>
</feature>
<name>A0A7Y9Z8X3_9MICO</name>